<dbReference type="GO" id="GO:0006629">
    <property type="term" value="P:lipid metabolic process"/>
    <property type="evidence" value="ECO:0007669"/>
    <property type="project" value="InterPro"/>
</dbReference>
<proteinExistence type="predicted"/>
<dbReference type="EMBL" id="NKCL01000092">
    <property type="protein sequence ID" value="RSL82913.1"/>
    <property type="molecule type" value="Genomic_DNA"/>
</dbReference>
<evidence type="ECO:0000313" key="3">
    <source>
        <dbReference type="EMBL" id="RSL82913.1"/>
    </source>
</evidence>
<gene>
    <name evidence="3" type="ORF">CEP51_004861</name>
</gene>
<comment type="caution">
    <text evidence="3">The sequence shown here is derived from an EMBL/GenBank/DDBJ whole genome shotgun (WGS) entry which is preliminary data.</text>
</comment>
<dbReference type="PANTHER" id="PTHR46211:SF14">
    <property type="entry name" value="GLYCEROPHOSPHODIESTER PHOSPHODIESTERASE"/>
    <property type="match status" value="1"/>
</dbReference>
<dbReference type="Gene3D" id="3.20.20.190">
    <property type="entry name" value="Phosphatidylinositol (PI) phosphodiesterase"/>
    <property type="match status" value="1"/>
</dbReference>
<dbReference type="Pfam" id="PF03009">
    <property type="entry name" value="GDPD"/>
    <property type="match status" value="1"/>
</dbReference>
<evidence type="ECO:0000256" key="1">
    <source>
        <dbReference type="SAM" id="MobiDB-lite"/>
    </source>
</evidence>
<name>A0A428RZP9_9HYPO</name>
<accession>A0A428RZP9</accession>
<dbReference type="PROSITE" id="PS51704">
    <property type="entry name" value="GP_PDE"/>
    <property type="match status" value="1"/>
</dbReference>
<protein>
    <recommendedName>
        <fullName evidence="2">GP-PDE domain-containing protein</fullName>
    </recommendedName>
</protein>
<dbReference type="GO" id="GO:0008081">
    <property type="term" value="F:phosphoric diester hydrolase activity"/>
    <property type="evidence" value="ECO:0007669"/>
    <property type="project" value="InterPro"/>
</dbReference>
<reference evidence="3 4" key="1">
    <citation type="submission" date="2017-06" db="EMBL/GenBank/DDBJ databases">
        <title>Comparative genomic analysis of Ambrosia Fusariam Clade fungi.</title>
        <authorList>
            <person name="Stajich J.E."/>
            <person name="Carrillo J."/>
            <person name="Kijimoto T."/>
            <person name="Eskalen A."/>
            <person name="O'Donnell K."/>
            <person name="Kasson M."/>
        </authorList>
    </citation>
    <scope>NUCLEOTIDE SEQUENCE [LARGE SCALE GENOMIC DNA]</scope>
    <source>
        <strain evidence="3 4">NRRL62606</strain>
    </source>
</reference>
<sequence>MSNPLRTTAKTTRIAGHRGHSAGAPENTLAAFRKARAIAGPGVTCETDLALTRDDELVLIHDETVDRTTDGHGLVREMTYSDIAKLDAGRWFNEKFAGERIPLLRDALSLARDVGIIYQVELKIYNQNDKIFAKLKALIDELGCADLLQFSSFDFVQLRAVKEAIPDVPTVALSHSRLIDPAAVARQANVDAVNLEIQHFPSGEARQLHDGGFAVFLHVPRPERLESLKKYGVDIEAQAVGWVREGLLDQVISDDVEQVVRIMNEARGALEISDEILQTRQDLSTPVSVGSPPANRHTVDSFGQGHDQNGRDSSARFQETSQEILLATTLDWLAASEEPTQSSFSYFIEEVDSPLISPFDHVNWRRVKAYIAQLGSQETSVATSILALQVVYRAQAGRLPMAHAMSVNQAAISVFESLSGNETVDFDIVLVVAFLLCLSVATLPNEDGPPFGVLDGTFVARLETWFLSGHQSPVGLRIGVWLQLLHIAIKRVGNPGLLSKSVSGLLHNHIKEIPSLTALDHEAHPADSLYDIISAPIFTFYREVQDISSQVADVTHYRRSRITAADQAEVTDILNRLKDNLCNLWQSRPAPLRLDAAELQQHFCPTIADPLTTLAGLCSATYLTEVVAMGRILGHPSFASPEAKDAMQRIRDIVDGDRNASTERVLNPGYLRPLFLYAIESFDQEQTQWAVNRLKQIKSPISRSDFIASFIESHGEVQRMQGRRVTMKAFCYQRFGVPLPYF</sequence>
<dbReference type="InterPro" id="IPR017946">
    <property type="entry name" value="PLC-like_Pdiesterase_TIM-brl"/>
</dbReference>
<dbReference type="InterPro" id="IPR030395">
    <property type="entry name" value="GP_PDE_dom"/>
</dbReference>
<feature type="domain" description="GP-PDE" evidence="2">
    <location>
        <begin position="12"/>
        <end position="263"/>
    </location>
</feature>
<organism evidence="3 4">
    <name type="scientific">Fusarium floridanum</name>
    <dbReference type="NCBI Taxonomy" id="1325733"/>
    <lineage>
        <taxon>Eukaryota</taxon>
        <taxon>Fungi</taxon>
        <taxon>Dikarya</taxon>
        <taxon>Ascomycota</taxon>
        <taxon>Pezizomycotina</taxon>
        <taxon>Sordariomycetes</taxon>
        <taxon>Hypocreomycetidae</taxon>
        <taxon>Hypocreales</taxon>
        <taxon>Nectriaceae</taxon>
        <taxon>Fusarium</taxon>
        <taxon>Fusarium solani species complex</taxon>
    </lineage>
</organism>
<dbReference type="PANTHER" id="PTHR46211">
    <property type="entry name" value="GLYCEROPHOSPHORYL DIESTER PHOSPHODIESTERASE"/>
    <property type="match status" value="1"/>
</dbReference>
<feature type="region of interest" description="Disordered" evidence="1">
    <location>
        <begin position="284"/>
        <end position="314"/>
    </location>
</feature>
<dbReference type="AlphaFoldDB" id="A0A428RZP9"/>
<dbReference type="SUPFAM" id="SSF51695">
    <property type="entry name" value="PLC-like phosphodiesterases"/>
    <property type="match status" value="1"/>
</dbReference>
<keyword evidence="4" id="KW-1185">Reference proteome</keyword>
<evidence type="ECO:0000313" key="4">
    <source>
        <dbReference type="Proteomes" id="UP000287972"/>
    </source>
</evidence>
<evidence type="ECO:0000259" key="2">
    <source>
        <dbReference type="PROSITE" id="PS51704"/>
    </source>
</evidence>
<dbReference type="Proteomes" id="UP000287972">
    <property type="component" value="Unassembled WGS sequence"/>
</dbReference>